<keyword evidence="3" id="KW-1185">Reference proteome</keyword>
<dbReference type="AlphaFoldDB" id="A0A432MKC8"/>
<feature type="transmembrane region" description="Helical" evidence="1">
    <location>
        <begin position="64"/>
        <end position="85"/>
    </location>
</feature>
<dbReference type="PANTHER" id="PTHR36832">
    <property type="entry name" value="SLR1174 PROTEIN-RELATED"/>
    <property type="match status" value="1"/>
</dbReference>
<dbReference type="Pfam" id="PF06182">
    <property type="entry name" value="ABC2_membrane_6"/>
    <property type="match status" value="1"/>
</dbReference>
<keyword evidence="1" id="KW-0472">Membrane</keyword>
<proteinExistence type="predicted"/>
<reference evidence="2 3" key="2">
    <citation type="submission" date="2019-01" db="EMBL/GenBank/DDBJ databases">
        <title>Tautonia sociabilis, a novel thermotolerant planctomycete of Isosphaeraceae family, isolated from a 4000 m deep subterranean habitat.</title>
        <authorList>
            <person name="Kovaleva O.L."/>
            <person name="Elcheninov A.G."/>
            <person name="Van Heerden E."/>
            <person name="Toshchakov S.V."/>
            <person name="Novikov A."/>
            <person name="Bonch-Osmolovskaya E.A."/>
            <person name="Kublanov I.V."/>
        </authorList>
    </citation>
    <scope>NUCLEOTIDE SEQUENCE [LARGE SCALE GENOMIC DNA]</scope>
    <source>
        <strain evidence="2 3">GM2012</strain>
    </source>
</reference>
<dbReference type="EMBL" id="RYZH01000019">
    <property type="protein sequence ID" value="RUL87657.1"/>
    <property type="molecule type" value="Genomic_DNA"/>
</dbReference>
<feature type="transmembrane region" description="Helical" evidence="1">
    <location>
        <begin position="21"/>
        <end position="44"/>
    </location>
</feature>
<feature type="transmembrane region" description="Helical" evidence="1">
    <location>
        <begin position="240"/>
        <end position="258"/>
    </location>
</feature>
<keyword evidence="1" id="KW-0812">Transmembrane</keyword>
<evidence type="ECO:0000313" key="2">
    <source>
        <dbReference type="EMBL" id="RUL87657.1"/>
    </source>
</evidence>
<dbReference type="PANTHER" id="PTHR36832:SF1">
    <property type="entry name" value="SLR1174 PROTEIN"/>
    <property type="match status" value="1"/>
</dbReference>
<evidence type="ECO:0000313" key="3">
    <source>
        <dbReference type="Proteomes" id="UP000280296"/>
    </source>
</evidence>
<dbReference type="OrthoDB" id="8582979at2"/>
<organism evidence="2 3">
    <name type="scientific">Tautonia sociabilis</name>
    <dbReference type="NCBI Taxonomy" id="2080755"/>
    <lineage>
        <taxon>Bacteria</taxon>
        <taxon>Pseudomonadati</taxon>
        <taxon>Planctomycetota</taxon>
        <taxon>Planctomycetia</taxon>
        <taxon>Isosphaerales</taxon>
        <taxon>Isosphaeraceae</taxon>
        <taxon>Tautonia</taxon>
    </lineage>
</organism>
<dbReference type="Proteomes" id="UP000280296">
    <property type="component" value="Unassembled WGS sequence"/>
</dbReference>
<feature type="transmembrane region" description="Helical" evidence="1">
    <location>
        <begin position="172"/>
        <end position="193"/>
    </location>
</feature>
<feature type="transmembrane region" description="Helical" evidence="1">
    <location>
        <begin position="145"/>
        <end position="165"/>
    </location>
</feature>
<sequence>MLRKYAMIYRVSLAERMTYRADFLITTLFRFLPTLTTILLWNAIYAGAGSQTLAGFSYEQTICYLLIVNISRMFSSMPGLAGGIAREVRDGTLKKYLIQPLDLIGYLLSYRMAHKTAYIIGTALPYALLFGVCYRFFIGNVPTEPGIWAAYVASLLMAFLIGFFFEASVGMVGFWFLEITSILWVVMTLNFFISGQMLPLDFLPPFWAGLLKLLPFQYMAYFPAVIFLRKVQGAELLWGLALELFWVVFFVALCRWLYRSGLKRYGAYGG</sequence>
<feature type="transmembrane region" description="Helical" evidence="1">
    <location>
        <begin position="117"/>
        <end position="139"/>
    </location>
</feature>
<name>A0A432MKC8_9BACT</name>
<reference evidence="2 3" key="1">
    <citation type="submission" date="2018-12" db="EMBL/GenBank/DDBJ databases">
        <authorList>
            <person name="Toschakov S.V."/>
        </authorList>
    </citation>
    <scope>NUCLEOTIDE SEQUENCE [LARGE SCALE GENOMIC DNA]</scope>
    <source>
        <strain evidence="2 3">GM2012</strain>
    </source>
</reference>
<comment type="caution">
    <text evidence="2">The sequence shown here is derived from an EMBL/GenBank/DDBJ whole genome shotgun (WGS) entry which is preliminary data.</text>
</comment>
<accession>A0A432MKC8</accession>
<gene>
    <name evidence="2" type="ORF">TsocGM_11575</name>
</gene>
<feature type="transmembrane region" description="Helical" evidence="1">
    <location>
        <begin position="205"/>
        <end position="228"/>
    </location>
</feature>
<protein>
    <submittedName>
        <fullName evidence="2">ABC transporter permease</fullName>
    </submittedName>
</protein>
<evidence type="ECO:0000256" key="1">
    <source>
        <dbReference type="SAM" id="Phobius"/>
    </source>
</evidence>
<dbReference type="InterPro" id="IPR010390">
    <property type="entry name" value="ABC-2_transporter-like"/>
</dbReference>
<keyword evidence="1" id="KW-1133">Transmembrane helix</keyword>